<dbReference type="KEGG" id="fcz:IMF26_05080"/>
<sequence length="321" mass="34543">MLSLNDFLRERARSRRLTDGKEYWLIASDAINEASISFGMPVRTVELTALESGLAPARYAQNIPDLGFEGQKKMLQSCVAVVGAGGLGGYVCELLARLGVGRLIVIDGDNFEETNLNRQIYCTQSDLGKPKAEVAVRRIREINESVDVEGIVAFATEETLPDLIKGADVLVDCVDSGQARLMLQKVCGNLGIPMVHGTLGGFIGRVMSVWPGDLGVRAFYEGAETDTSTGHARAFWSVPSGRVGIRANPYSYAGPLVGSPAVTPAAIAPWQVSEVLKIITGKGSPLKNEVLVIDLLNGRAGVFPLWAIRMGRLANRFRGAR</sequence>
<dbReference type="GO" id="GO:0061503">
    <property type="term" value="F:tRNA threonylcarbamoyladenosine dehydratase"/>
    <property type="evidence" value="ECO:0007669"/>
    <property type="project" value="TreeGrafter"/>
</dbReference>
<dbReference type="GO" id="GO:0061504">
    <property type="term" value="P:cyclic threonylcarbamoyladenosine biosynthetic process"/>
    <property type="evidence" value="ECO:0007669"/>
    <property type="project" value="TreeGrafter"/>
</dbReference>
<dbReference type="AlphaFoldDB" id="A0AAT9LFH3"/>
<dbReference type="PANTHER" id="PTHR43267">
    <property type="entry name" value="TRNA THREONYLCARBAMOYLADENOSINE DEHYDRATASE"/>
    <property type="match status" value="1"/>
</dbReference>
<feature type="domain" description="THIF-type NAD/FAD binding fold" evidence="1">
    <location>
        <begin position="60"/>
        <end position="299"/>
    </location>
</feature>
<dbReference type="EMBL" id="CP062796">
    <property type="protein sequence ID" value="QUL99419.1"/>
    <property type="molecule type" value="Genomic_DNA"/>
</dbReference>
<dbReference type="InterPro" id="IPR000594">
    <property type="entry name" value="ThiF_NAD_FAD-bd"/>
</dbReference>
<evidence type="ECO:0000313" key="2">
    <source>
        <dbReference type="EMBL" id="QUL99419.1"/>
    </source>
</evidence>
<evidence type="ECO:0000259" key="1">
    <source>
        <dbReference type="Pfam" id="PF00899"/>
    </source>
</evidence>
<dbReference type="InterPro" id="IPR035985">
    <property type="entry name" value="Ubiquitin-activating_enz"/>
</dbReference>
<proteinExistence type="predicted"/>
<name>A0AAT9LFH3_9FIRM</name>
<gene>
    <name evidence="2" type="ORF">IMF26_05080</name>
</gene>
<accession>A0AAT9LFH3</accession>
<dbReference type="SUPFAM" id="SSF69572">
    <property type="entry name" value="Activating enzymes of the ubiquitin-like proteins"/>
    <property type="match status" value="1"/>
</dbReference>
<dbReference type="Gene3D" id="3.40.50.720">
    <property type="entry name" value="NAD(P)-binding Rossmann-like Domain"/>
    <property type="match status" value="1"/>
</dbReference>
<dbReference type="InterPro" id="IPR045886">
    <property type="entry name" value="ThiF/MoeB/HesA"/>
</dbReference>
<dbReference type="GO" id="GO:0008641">
    <property type="term" value="F:ubiquitin-like modifier activating enzyme activity"/>
    <property type="evidence" value="ECO:0007669"/>
    <property type="project" value="InterPro"/>
</dbReference>
<protein>
    <submittedName>
        <fullName evidence="2">HesA/MoeB/ThiF family protein</fullName>
    </submittedName>
</protein>
<reference evidence="2" key="2">
    <citation type="journal article" date="2023" name="Biology">
        <title>Prokaryotic Life Associated with Coal-Fire Gas Vents Revealed by Metagenomics.</title>
        <authorList>
            <person name="Kadnikov V.V."/>
            <person name="Mardanov A.V."/>
            <person name="Beletsky A.V."/>
            <person name="Karnachuk O.V."/>
            <person name="Ravin N.V."/>
        </authorList>
    </citation>
    <scope>NUCLEOTIDE SEQUENCE</scope>
    <source>
        <strain evidence="2">Bu02</strain>
    </source>
</reference>
<reference evidence="2" key="1">
    <citation type="submission" date="2020-10" db="EMBL/GenBank/DDBJ databases">
        <authorList>
            <person name="Kadnikov V."/>
            <person name="Beletsky A.V."/>
            <person name="Mardanov A.V."/>
            <person name="Karnachuk O.V."/>
            <person name="Ravin N.V."/>
        </authorList>
    </citation>
    <scope>NUCLEOTIDE SEQUENCE</scope>
    <source>
        <strain evidence="2">Bu02</strain>
    </source>
</reference>
<organism evidence="2">
    <name type="scientific">Candidatus Fermentithermobacillus carboniphilus</name>
    <dbReference type="NCBI Taxonomy" id="3085328"/>
    <lineage>
        <taxon>Bacteria</taxon>
        <taxon>Bacillati</taxon>
        <taxon>Bacillota</taxon>
        <taxon>Candidatus Fermentithermobacillia</taxon>
        <taxon>Candidatus Fermentithermobacillales</taxon>
        <taxon>Candidatus Fermentithermobacillaceae</taxon>
        <taxon>Candidatus Fermentithermobacillus</taxon>
    </lineage>
</organism>
<dbReference type="PANTHER" id="PTHR43267:SF1">
    <property type="entry name" value="TRNA THREONYLCARBAMOYLADENOSINE DEHYDRATASE"/>
    <property type="match status" value="1"/>
</dbReference>
<dbReference type="Pfam" id="PF00899">
    <property type="entry name" value="ThiF"/>
    <property type="match status" value="1"/>
</dbReference>